<dbReference type="InterPro" id="IPR043502">
    <property type="entry name" value="DNA/RNA_pol_sf"/>
</dbReference>
<dbReference type="PANTHER" id="PTHR33050">
    <property type="entry name" value="REVERSE TRANSCRIPTASE DOMAIN-CONTAINING PROTEIN"/>
    <property type="match status" value="1"/>
</dbReference>
<dbReference type="EMBL" id="SNRW01012713">
    <property type="protein sequence ID" value="KAA6373483.1"/>
    <property type="molecule type" value="Genomic_DNA"/>
</dbReference>
<feature type="domain" description="Reverse transcriptase" evidence="1">
    <location>
        <begin position="47"/>
        <end position="128"/>
    </location>
</feature>
<organism evidence="2 3">
    <name type="scientific">Streblomastix strix</name>
    <dbReference type="NCBI Taxonomy" id="222440"/>
    <lineage>
        <taxon>Eukaryota</taxon>
        <taxon>Metamonada</taxon>
        <taxon>Preaxostyla</taxon>
        <taxon>Oxymonadida</taxon>
        <taxon>Streblomastigidae</taxon>
        <taxon>Streblomastix</taxon>
    </lineage>
</organism>
<accession>A0A5J4USY4</accession>
<dbReference type="PANTHER" id="PTHR33050:SF7">
    <property type="entry name" value="RIBONUCLEASE H"/>
    <property type="match status" value="1"/>
</dbReference>
<comment type="caution">
    <text evidence="2">The sequence shown here is derived from an EMBL/GenBank/DDBJ whole genome shotgun (WGS) entry which is preliminary data.</text>
</comment>
<evidence type="ECO:0000313" key="3">
    <source>
        <dbReference type="Proteomes" id="UP000324800"/>
    </source>
</evidence>
<dbReference type="Proteomes" id="UP000324800">
    <property type="component" value="Unassembled WGS sequence"/>
</dbReference>
<name>A0A5J4USY4_9EUKA</name>
<protein>
    <recommendedName>
        <fullName evidence="1">Reverse transcriptase domain-containing protein</fullName>
    </recommendedName>
</protein>
<dbReference type="InterPro" id="IPR000477">
    <property type="entry name" value="RT_dom"/>
</dbReference>
<reference evidence="2 3" key="1">
    <citation type="submission" date="2019-03" db="EMBL/GenBank/DDBJ databases">
        <title>Single cell metagenomics reveals metabolic interactions within the superorganism composed of flagellate Streblomastix strix and complex community of Bacteroidetes bacteria on its surface.</title>
        <authorList>
            <person name="Treitli S.C."/>
            <person name="Kolisko M."/>
            <person name="Husnik F."/>
            <person name="Keeling P."/>
            <person name="Hampl V."/>
        </authorList>
    </citation>
    <scope>NUCLEOTIDE SEQUENCE [LARGE SCALE GENOMIC DNA]</scope>
    <source>
        <strain evidence="2">ST1C</strain>
    </source>
</reference>
<dbReference type="Gene3D" id="3.30.70.270">
    <property type="match status" value="1"/>
</dbReference>
<dbReference type="Pfam" id="PF00078">
    <property type="entry name" value="RVT_1"/>
    <property type="match status" value="1"/>
</dbReference>
<dbReference type="InterPro" id="IPR052055">
    <property type="entry name" value="Hepadnavirus_pol/RT"/>
</dbReference>
<dbReference type="AlphaFoldDB" id="A0A5J4USY4"/>
<dbReference type="SUPFAM" id="SSF56672">
    <property type="entry name" value="DNA/RNA polymerases"/>
    <property type="match status" value="1"/>
</dbReference>
<dbReference type="InterPro" id="IPR043128">
    <property type="entry name" value="Rev_trsase/Diguanyl_cyclase"/>
</dbReference>
<sequence length="201" mass="23402">MGARAIRTSEYIGESKFQEELDSELKLGVVRQAKDEEILHWNTSYTVPKANRKRRKIQDCRELNAATKPAHFQKEDINTVMQLIQRGDYSTHLDMEKAYHHVRVSQELQKYFGFHFRGKAYTYLGLPFLSNNLRQFVATYRFGSAICQVTTRPIFLTLGYPSSSILLQFPYRSNHYPRSSSLSELHYVSTYTLFNIVSDSI</sequence>
<evidence type="ECO:0000313" key="2">
    <source>
        <dbReference type="EMBL" id="KAA6373483.1"/>
    </source>
</evidence>
<dbReference type="Gene3D" id="3.10.10.10">
    <property type="entry name" value="HIV Type 1 Reverse Transcriptase, subunit A, domain 1"/>
    <property type="match status" value="1"/>
</dbReference>
<proteinExistence type="predicted"/>
<gene>
    <name evidence="2" type="ORF">EZS28_030992</name>
</gene>
<evidence type="ECO:0000259" key="1">
    <source>
        <dbReference type="Pfam" id="PF00078"/>
    </source>
</evidence>